<keyword evidence="2" id="KW-1185">Reference proteome</keyword>
<gene>
    <name evidence="1" type="ORF">CLF_108949</name>
</gene>
<name>G7YS38_CLOSI</name>
<protein>
    <submittedName>
        <fullName evidence="1">Uncharacterized protein</fullName>
    </submittedName>
</protein>
<sequence>MSLIHKLGQIDLNMLLSTLDIRADVTSAPEMSEFEMLVVMRSIVHWGAPAYSGRWNFKSRDLSVFHISPVVVKIQMPPTCVGGVVVARSPRMSDVRGSNLVTATGYALLMSSNKSETRVQCFLLVWTHRNNYARTGGRPFKREWCKYEQNTYPAKPQMQPNHSYAHRVPRASHPSRFYIVETERRSAVEELNVFASTGTFKSERYARPHIGVIGLKFCIVKTTISVLIADWSNDKIQIEAAMLSSELRFVEAHADVRNKNAQLHRDALILIESINLTVPGWLFSEIRPKLSSSNYSPRIFAARKHDHYDKEVSSVIVSSTEHYTHAVATIPRRPKTGFLFLGMQHLDAVLNFTSAVCSS</sequence>
<evidence type="ECO:0000313" key="2">
    <source>
        <dbReference type="Proteomes" id="UP000008909"/>
    </source>
</evidence>
<dbReference type="AlphaFoldDB" id="G7YS38"/>
<reference evidence="1" key="1">
    <citation type="journal article" date="2011" name="Genome Biol.">
        <title>The draft genome of the carcinogenic human liver fluke Clonorchis sinensis.</title>
        <authorList>
            <person name="Wang X."/>
            <person name="Chen W."/>
            <person name="Huang Y."/>
            <person name="Sun J."/>
            <person name="Men J."/>
            <person name="Liu H."/>
            <person name="Luo F."/>
            <person name="Guo L."/>
            <person name="Lv X."/>
            <person name="Deng C."/>
            <person name="Zhou C."/>
            <person name="Fan Y."/>
            <person name="Li X."/>
            <person name="Huang L."/>
            <person name="Hu Y."/>
            <person name="Liang C."/>
            <person name="Hu X."/>
            <person name="Xu J."/>
            <person name="Yu X."/>
        </authorList>
    </citation>
    <scope>NUCLEOTIDE SEQUENCE [LARGE SCALE GENOMIC DNA]</scope>
    <source>
        <strain evidence="1">Henan</strain>
    </source>
</reference>
<evidence type="ECO:0000313" key="1">
    <source>
        <dbReference type="EMBL" id="GAA55768.1"/>
    </source>
</evidence>
<accession>G7YS38</accession>
<dbReference type="Proteomes" id="UP000008909">
    <property type="component" value="Unassembled WGS sequence"/>
</dbReference>
<organism evidence="1 2">
    <name type="scientific">Clonorchis sinensis</name>
    <name type="common">Chinese liver fluke</name>
    <dbReference type="NCBI Taxonomy" id="79923"/>
    <lineage>
        <taxon>Eukaryota</taxon>
        <taxon>Metazoa</taxon>
        <taxon>Spiralia</taxon>
        <taxon>Lophotrochozoa</taxon>
        <taxon>Platyhelminthes</taxon>
        <taxon>Trematoda</taxon>
        <taxon>Digenea</taxon>
        <taxon>Opisthorchiida</taxon>
        <taxon>Opisthorchiata</taxon>
        <taxon>Opisthorchiidae</taxon>
        <taxon>Clonorchis</taxon>
    </lineage>
</organism>
<proteinExistence type="predicted"/>
<reference key="2">
    <citation type="submission" date="2011-10" db="EMBL/GenBank/DDBJ databases">
        <title>The genome and transcriptome sequence of Clonorchis sinensis provide insights into the carcinogenic liver fluke.</title>
        <authorList>
            <person name="Wang X."/>
            <person name="Huang Y."/>
            <person name="Chen W."/>
            <person name="Liu H."/>
            <person name="Guo L."/>
            <person name="Chen Y."/>
            <person name="Luo F."/>
            <person name="Zhou W."/>
            <person name="Sun J."/>
            <person name="Mao Q."/>
            <person name="Liang P."/>
            <person name="Zhou C."/>
            <person name="Tian Y."/>
            <person name="Men J."/>
            <person name="Lv X."/>
            <person name="Huang L."/>
            <person name="Zhou J."/>
            <person name="Hu Y."/>
            <person name="Li R."/>
            <person name="Zhang F."/>
            <person name="Lei H."/>
            <person name="Li X."/>
            <person name="Hu X."/>
            <person name="Liang C."/>
            <person name="Xu J."/>
            <person name="Wu Z."/>
            <person name="Yu X."/>
        </authorList>
    </citation>
    <scope>NUCLEOTIDE SEQUENCE</scope>
    <source>
        <strain>Henan</strain>
    </source>
</reference>
<dbReference type="EMBL" id="DF144078">
    <property type="protein sequence ID" value="GAA55768.1"/>
    <property type="molecule type" value="Genomic_DNA"/>
</dbReference>